<keyword evidence="1" id="KW-0479">Metal-binding</keyword>
<dbReference type="OrthoDB" id="3040823at2759"/>
<keyword evidence="7" id="KW-1185">Reference proteome</keyword>
<evidence type="ECO:0000256" key="3">
    <source>
        <dbReference type="ARBA" id="ARBA00022833"/>
    </source>
</evidence>
<name>A0A8S0VRA3_CYCAE</name>
<evidence type="ECO:0000313" key="6">
    <source>
        <dbReference type="EMBL" id="CAA7262775.1"/>
    </source>
</evidence>
<evidence type="ECO:0000256" key="1">
    <source>
        <dbReference type="ARBA" id="ARBA00022723"/>
    </source>
</evidence>
<dbReference type="Gene3D" id="6.10.140.2220">
    <property type="match status" value="1"/>
</dbReference>
<feature type="domain" description="MYND-type" evidence="5">
    <location>
        <begin position="460"/>
        <end position="502"/>
    </location>
</feature>
<dbReference type="EMBL" id="CACVBS010000037">
    <property type="protein sequence ID" value="CAA7262775.1"/>
    <property type="molecule type" value="Genomic_DNA"/>
</dbReference>
<reference evidence="6 7" key="1">
    <citation type="submission" date="2020-01" db="EMBL/GenBank/DDBJ databases">
        <authorList>
            <person name="Gupta K D."/>
        </authorList>
    </citation>
    <scope>NUCLEOTIDE SEQUENCE [LARGE SCALE GENOMIC DNA]</scope>
</reference>
<protein>
    <recommendedName>
        <fullName evidence="5">MYND-type domain-containing protein</fullName>
    </recommendedName>
</protein>
<evidence type="ECO:0000313" key="7">
    <source>
        <dbReference type="Proteomes" id="UP000467700"/>
    </source>
</evidence>
<evidence type="ECO:0000256" key="2">
    <source>
        <dbReference type="ARBA" id="ARBA00022771"/>
    </source>
</evidence>
<comment type="caution">
    <text evidence="6">The sequence shown here is derived from an EMBL/GenBank/DDBJ whole genome shotgun (WGS) entry which is preliminary data.</text>
</comment>
<dbReference type="Proteomes" id="UP000467700">
    <property type="component" value="Unassembled WGS sequence"/>
</dbReference>
<keyword evidence="2 4" id="KW-0863">Zinc-finger</keyword>
<gene>
    <name evidence="6" type="ORF">AAE3_LOCUS5116</name>
</gene>
<proteinExistence type="predicted"/>
<evidence type="ECO:0000256" key="4">
    <source>
        <dbReference type="PROSITE-ProRule" id="PRU00134"/>
    </source>
</evidence>
<keyword evidence="3" id="KW-0862">Zinc</keyword>
<organism evidence="6 7">
    <name type="scientific">Cyclocybe aegerita</name>
    <name type="common">Black poplar mushroom</name>
    <name type="synonym">Agrocybe aegerita</name>
    <dbReference type="NCBI Taxonomy" id="1973307"/>
    <lineage>
        <taxon>Eukaryota</taxon>
        <taxon>Fungi</taxon>
        <taxon>Dikarya</taxon>
        <taxon>Basidiomycota</taxon>
        <taxon>Agaricomycotina</taxon>
        <taxon>Agaricomycetes</taxon>
        <taxon>Agaricomycetidae</taxon>
        <taxon>Agaricales</taxon>
        <taxon>Agaricineae</taxon>
        <taxon>Bolbitiaceae</taxon>
        <taxon>Cyclocybe</taxon>
    </lineage>
</organism>
<dbReference type="GO" id="GO:0008270">
    <property type="term" value="F:zinc ion binding"/>
    <property type="evidence" value="ECO:0007669"/>
    <property type="project" value="UniProtKB-KW"/>
</dbReference>
<dbReference type="InterPro" id="IPR002893">
    <property type="entry name" value="Znf_MYND"/>
</dbReference>
<accession>A0A8S0VRA3</accession>
<dbReference type="AlphaFoldDB" id="A0A8S0VRA3"/>
<evidence type="ECO:0000259" key="5">
    <source>
        <dbReference type="PROSITE" id="PS50865"/>
    </source>
</evidence>
<dbReference type="SUPFAM" id="SSF144232">
    <property type="entry name" value="HIT/MYND zinc finger-like"/>
    <property type="match status" value="1"/>
</dbReference>
<dbReference type="Pfam" id="PF01753">
    <property type="entry name" value="zf-MYND"/>
    <property type="match status" value="1"/>
</dbReference>
<dbReference type="PROSITE" id="PS50865">
    <property type="entry name" value="ZF_MYND_2"/>
    <property type="match status" value="1"/>
</dbReference>
<sequence>MENMVDESVRLRINEDPKKFLNDARQSPPIAQQLFCTWHKSTKAADLLNMNLLDLPPTFLNVLPASATAQERATAYTTLFCFRELGHVCYSPDIQHRISLPAIEGSLLAGLGKILTWCSFFFKGGLDSVLPVPQRAPKDMIHLMVAYMVADIFVSLGAFQSVHQAMVDTPGTVEIATQMWLKHNLPQALMMLLRPERSLIDLRQYSLDPWNDKHSDILTRAYSSEIKHLERVISAAGSLSNVVDLVMLYLRTVISDLGQGQAPPDALAGYLIIFDILSTPPLHRIRISLVDQGYVILVTKLLVQLAEFAGRQPEPNPFSHVNRTGFVFQIVSAFVCLDTVLGSSDGTTRIIQALKHGLLEAWLVAAERIYLFPAQENNAVIPALFEKHLFPRLVYRKVLSATMAAIQKVKIVKGGTLKNNHLWRVDMLTAWQNMCSVASERYALVGQMKLLEKLDFCCDNTKCAKVDKRDKFRKCASCLSALYCSRECQVAAWKEGGHREECKSQREVMEYNLSVSNATFFHYLAIHDARRAMPNLRHLASTNYPSYALNDLTIQIDYTCHPPTFSLRPHTEDRRKSLPNTLAWRNGSQRMVRYYNEGLLKLVKESPGKACLIESRIVAGDGLEGLMVTCASGILWTAGDPNFDLNKVFAQMLDDLQSSGGMEM</sequence>